<protein>
    <recommendedName>
        <fullName evidence="5">DUF461 domain-containing protein</fullName>
    </recommendedName>
</protein>
<evidence type="ECO:0000313" key="3">
    <source>
        <dbReference type="EMBL" id="GAA2484124.1"/>
    </source>
</evidence>
<reference evidence="3 4" key="1">
    <citation type="journal article" date="2019" name="Int. J. Syst. Evol. Microbiol.">
        <title>The Global Catalogue of Microorganisms (GCM) 10K type strain sequencing project: providing services to taxonomists for standard genome sequencing and annotation.</title>
        <authorList>
            <consortium name="The Broad Institute Genomics Platform"/>
            <consortium name="The Broad Institute Genome Sequencing Center for Infectious Disease"/>
            <person name="Wu L."/>
            <person name="Ma J."/>
        </authorList>
    </citation>
    <scope>NUCLEOTIDE SEQUENCE [LARGE SCALE GENOMIC DNA]</scope>
    <source>
        <strain evidence="3 4">JCM 5062</strain>
    </source>
</reference>
<dbReference type="PROSITE" id="PS51257">
    <property type="entry name" value="PROKAR_LIPOPROTEIN"/>
    <property type="match status" value="1"/>
</dbReference>
<evidence type="ECO:0000256" key="2">
    <source>
        <dbReference type="SAM" id="SignalP"/>
    </source>
</evidence>
<evidence type="ECO:0000313" key="4">
    <source>
        <dbReference type="Proteomes" id="UP001499942"/>
    </source>
</evidence>
<feature type="compositionally biased region" description="Low complexity" evidence="1">
    <location>
        <begin position="191"/>
        <end position="206"/>
    </location>
</feature>
<gene>
    <name evidence="3" type="ORF">GCM10010393_13760</name>
</gene>
<feature type="chain" id="PRO_5047119798" description="DUF461 domain-containing protein" evidence="2">
    <location>
        <begin position="27"/>
        <end position="228"/>
    </location>
</feature>
<sequence>MSRSLRRGALAATAIVFSIASLSACGAGNDAQTLGVRPDHAATSVGTVKVQNAMVITQPKPNAEGPAVVSAMLFNNGAKAETLEAIELPGSNAQVKLTAASGSGPITVPAGGSVLLGGEGNASAVIEKGREAAKDGGAQEVVFKLSETGDIRLEALVVPATSYFAGFGPSEVPQKPTEQPSSTPPAPPSGAPTGSPSGSPAAPDAPAEGDEAPEAPSDSASASHDEDH</sequence>
<evidence type="ECO:0000256" key="1">
    <source>
        <dbReference type="SAM" id="MobiDB-lite"/>
    </source>
</evidence>
<dbReference type="Proteomes" id="UP001499942">
    <property type="component" value="Unassembled WGS sequence"/>
</dbReference>
<dbReference type="RefSeq" id="WP_344357714.1">
    <property type="nucleotide sequence ID" value="NZ_BAAASR010000006.1"/>
</dbReference>
<proteinExistence type="predicted"/>
<name>A0ABN3LGU5_9ACTN</name>
<feature type="region of interest" description="Disordered" evidence="1">
    <location>
        <begin position="168"/>
        <end position="228"/>
    </location>
</feature>
<dbReference type="EMBL" id="BAAASR010000006">
    <property type="protein sequence ID" value="GAA2484124.1"/>
    <property type="molecule type" value="Genomic_DNA"/>
</dbReference>
<comment type="caution">
    <text evidence="3">The sequence shown here is derived from an EMBL/GenBank/DDBJ whole genome shotgun (WGS) entry which is preliminary data.</text>
</comment>
<feature type="signal peptide" evidence="2">
    <location>
        <begin position="1"/>
        <end position="26"/>
    </location>
</feature>
<accession>A0ABN3LGU5</accession>
<evidence type="ECO:0008006" key="5">
    <source>
        <dbReference type="Google" id="ProtNLM"/>
    </source>
</evidence>
<keyword evidence="2" id="KW-0732">Signal</keyword>
<organism evidence="3 4">
    <name type="scientific">Streptomyces gobitricini</name>
    <dbReference type="NCBI Taxonomy" id="68211"/>
    <lineage>
        <taxon>Bacteria</taxon>
        <taxon>Bacillati</taxon>
        <taxon>Actinomycetota</taxon>
        <taxon>Actinomycetes</taxon>
        <taxon>Kitasatosporales</taxon>
        <taxon>Streptomycetaceae</taxon>
        <taxon>Streptomyces</taxon>
    </lineage>
</organism>
<keyword evidence="4" id="KW-1185">Reference proteome</keyword>